<evidence type="ECO:0000256" key="2">
    <source>
        <dbReference type="SAM" id="SignalP"/>
    </source>
</evidence>
<feature type="region of interest" description="Disordered" evidence="1">
    <location>
        <begin position="217"/>
        <end position="246"/>
    </location>
</feature>
<sequence length="408" mass="44959">MLITVLLLIFWVLCIFAHVTDGSSICLRSCTSALRNSIVSIIGSSAESETELLAPFHSIIAKSRTNAVASRKVNWICFAVTTFDTCANKCPSTNAKAMRMATVYQWNTICNASKEAPKAFAEFVNCERKHIDKTSRLCQKVTISDNMALGEFCEKLQSYSQCYASVPFECSHQASEVWLRVNNAIQKSYNTILQLSSQHLRLPPECQNTMATTVPAGIGTTLMPPITTKPPPTRPPRPTTISPIPIPTTQAPFYDWRATLSTLVPPVGDDSSGMDDYSYFQQTDDYKYFGKQKTTENDASNGLESTSATTPSLDYWIDLDGAENQESGRTGAGHSQRNVDVEHDDGMGNEILDSDYLDTTVTPIVVWPSTANPNEDSPETIPPDLLTNAAIRYCVLLPGIFAQMLFVF</sequence>
<dbReference type="AlphaFoldDB" id="A0A7E4ZQZ3"/>
<keyword evidence="3" id="KW-1185">Reference proteome</keyword>
<feature type="signal peptide" evidence="2">
    <location>
        <begin position="1"/>
        <end position="22"/>
    </location>
</feature>
<reference evidence="4" key="2">
    <citation type="submission" date="2020-10" db="UniProtKB">
        <authorList>
            <consortium name="WormBaseParasite"/>
        </authorList>
    </citation>
    <scope>IDENTIFICATION</scope>
</reference>
<protein>
    <submittedName>
        <fullName evidence="4">DUF19 domain-containing protein</fullName>
    </submittedName>
</protein>
<dbReference type="Proteomes" id="UP000492821">
    <property type="component" value="Unassembled WGS sequence"/>
</dbReference>
<accession>A0A7E4ZQZ3</accession>
<organism evidence="3 4">
    <name type="scientific">Panagrellus redivivus</name>
    <name type="common">Microworm</name>
    <dbReference type="NCBI Taxonomy" id="6233"/>
    <lineage>
        <taxon>Eukaryota</taxon>
        <taxon>Metazoa</taxon>
        <taxon>Ecdysozoa</taxon>
        <taxon>Nematoda</taxon>
        <taxon>Chromadorea</taxon>
        <taxon>Rhabditida</taxon>
        <taxon>Tylenchina</taxon>
        <taxon>Panagrolaimomorpha</taxon>
        <taxon>Panagrolaimoidea</taxon>
        <taxon>Panagrolaimidae</taxon>
        <taxon>Panagrellus</taxon>
    </lineage>
</organism>
<proteinExistence type="predicted"/>
<name>A0A7E4ZQZ3_PANRE</name>
<dbReference type="WBParaSite" id="Pan_g11915.t1">
    <property type="protein sequence ID" value="Pan_g11915.t1"/>
    <property type="gene ID" value="Pan_g11915"/>
</dbReference>
<reference evidence="3" key="1">
    <citation type="journal article" date="2013" name="Genetics">
        <title>The draft genome and transcriptome of Panagrellus redivivus are shaped by the harsh demands of a free-living lifestyle.</title>
        <authorList>
            <person name="Srinivasan J."/>
            <person name="Dillman A.R."/>
            <person name="Macchietto M.G."/>
            <person name="Heikkinen L."/>
            <person name="Lakso M."/>
            <person name="Fracchia K.M."/>
            <person name="Antoshechkin I."/>
            <person name="Mortazavi A."/>
            <person name="Wong G."/>
            <person name="Sternberg P.W."/>
        </authorList>
    </citation>
    <scope>NUCLEOTIDE SEQUENCE [LARGE SCALE GENOMIC DNA]</scope>
    <source>
        <strain evidence="3">MT8872</strain>
    </source>
</reference>
<evidence type="ECO:0000313" key="4">
    <source>
        <dbReference type="WBParaSite" id="Pan_g11915.t1"/>
    </source>
</evidence>
<evidence type="ECO:0000256" key="1">
    <source>
        <dbReference type="SAM" id="MobiDB-lite"/>
    </source>
</evidence>
<evidence type="ECO:0000313" key="3">
    <source>
        <dbReference type="Proteomes" id="UP000492821"/>
    </source>
</evidence>
<keyword evidence="2" id="KW-0732">Signal</keyword>
<feature type="compositionally biased region" description="Pro residues" evidence="1">
    <location>
        <begin position="227"/>
        <end position="238"/>
    </location>
</feature>
<feature type="chain" id="PRO_5028945582" evidence="2">
    <location>
        <begin position="23"/>
        <end position="408"/>
    </location>
</feature>